<dbReference type="EMBL" id="CP003620">
    <property type="protein sequence ID" value="AFZ14484.1"/>
    <property type="molecule type" value="Genomic_DNA"/>
</dbReference>
<organism evidence="2 3">
    <name type="scientific">Crinalium epipsammum PCC 9333</name>
    <dbReference type="NCBI Taxonomy" id="1173022"/>
    <lineage>
        <taxon>Bacteria</taxon>
        <taxon>Bacillati</taxon>
        <taxon>Cyanobacteriota</taxon>
        <taxon>Cyanophyceae</taxon>
        <taxon>Gomontiellales</taxon>
        <taxon>Gomontiellaceae</taxon>
        <taxon>Crinalium</taxon>
    </lineage>
</organism>
<dbReference type="Proteomes" id="UP000010472">
    <property type="component" value="Chromosome"/>
</dbReference>
<keyword evidence="3" id="KW-1185">Reference proteome</keyword>
<dbReference type="KEGG" id="cep:Cri9333_3671"/>
<dbReference type="HOGENOM" id="CLU_123780_0_0_3"/>
<sequence length="188" mass="20582">MNYNSLIVRSFSKNIMNTILIIIFSSLVVSCSNPDNNVQSATKTNPNNSAPTKLNEQSQTNKRSTTDELNQSQTDAPVKVISQKKRSTSTVAQTDKTQEVATKNPKVGTVKEIVQGDLMCYVTLTDQAGKKHDLGASFEICATPEKFLNKKVSLGYETASVNDCESNEPCGKSKQVLLITKMEVISDK</sequence>
<gene>
    <name evidence="2" type="ORF">Cri9333_3671</name>
</gene>
<name>K9W3V9_9CYAN</name>
<dbReference type="eggNOG" id="COG3755">
    <property type="taxonomic scope" value="Bacteria"/>
</dbReference>
<evidence type="ECO:0000313" key="3">
    <source>
        <dbReference type="Proteomes" id="UP000010472"/>
    </source>
</evidence>
<evidence type="ECO:0000313" key="2">
    <source>
        <dbReference type="EMBL" id="AFZ14484.1"/>
    </source>
</evidence>
<proteinExistence type="predicted"/>
<dbReference type="STRING" id="1173022.Cri9333_3671"/>
<dbReference type="AlphaFoldDB" id="K9W3V9"/>
<evidence type="ECO:0000256" key="1">
    <source>
        <dbReference type="SAM" id="MobiDB-lite"/>
    </source>
</evidence>
<reference evidence="2 3" key="1">
    <citation type="submission" date="2012-06" db="EMBL/GenBank/DDBJ databases">
        <title>Finished chromosome of genome of Crinalium epipsammum PCC 9333.</title>
        <authorList>
            <consortium name="US DOE Joint Genome Institute"/>
            <person name="Gugger M."/>
            <person name="Coursin T."/>
            <person name="Rippka R."/>
            <person name="Tandeau De Marsac N."/>
            <person name="Huntemann M."/>
            <person name="Wei C.-L."/>
            <person name="Han J."/>
            <person name="Detter J.C."/>
            <person name="Han C."/>
            <person name="Tapia R."/>
            <person name="Davenport K."/>
            <person name="Daligault H."/>
            <person name="Erkkila T."/>
            <person name="Gu W."/>
            <person name="Munk A.C.C."/>
            <person name="Teshima H."/>
            <person name="Xu Y."/>
            <person name="Chain P."/>
            <person name="Chen A."/>
            <person name="Krypides N."/>
            <person name="Mavromatis K."/>
            <person name="Markowitz V."/>
            <person name="Szeto E."/>
            <person name="Ivanova N."/>
            <person name="Mikhailova N."/>
            <person name="Ovchinnikova G."/>
            <person name="Pagani I."/>
            <person name="Pati A."/>
            <person name="Goodwin L."/>
            <person name="Peters L."/>
            <person name="Pitluck S."/>
            <person name="Woyke T."/>
            <person name="Kerfeld C."/>
        </authorList>
    </citation>
    <scope>NUCLEOTIDE SEQUENCE [LARGE SCALE GENOMIC DNA]</scope>
    <source>
        <strain evidence="2 3">PCC 9333</strain>
    </source>
</reference>
<feature type="compositionally biased region" description="Polar residues" evidence="1">
    <location>
        <begin position="37"/>
        <end position="75"/>
    </location>
</feature>
<protein>
    <submittedName>
        <fullName evidence="2">Uncharacterized protein</fullName>
    </submittedName>
</protein>
<accession>K9W3V9</accession>
<dbReference type="OrthoDB" id="7340239at2"/>
<feature type="region of interest" description="Disordered" evidence="1">
    <location>
        <begin position="37"/>
        <end position="95"/>
    </location>
</feature>